<name>A0A225DNV7_9BACT</name>
<dbReference type="SUPFAM" id="SSF52172">
    <property type="entry name" value="CheY-like"/>
    <property type="match status" value="1"/>
</dbReference>
<feature type="domain" description="Response regulatory" evidence="3">
    <location>
        <begin position="18"/>
        <end position="132"/>
    </location>
</feature>
<dbReference type="RefSeq" id="WP_088257233.1">
    <property type="nucleotide sequence ID" value="NZ_NIDE01000013.1"/>
</dbReference>
<keyword evidence="5" id="KW-1185">Reference proteome</keyword>
<reference evidence="5" key="1">
    <citation type="submission" date="2017-06" db="EMBL/GenBank/DDBJ databases">
        <title>Genome analysis of Fimbriiglobus ruber SP5, the first member of the order Planctomycetales with confirmed chitinolytic capability.</title>
        <authorList>
            <person name="Ravin N.V."/>
            <person name="Rakitin A.L."/>
            <person name="Ivanova A.A."/>
            <person name="Beletsky A.V."/>
            <person name="Kulichevskaya I.S."/>
            <person name="Mardanov A.V."/>
            <person name="Dedysh S.N."/>
        </authorList>
    </citation>
    <scope>NUCLEOTIDE SEQUENCE [LARGE SCALE GENOMIC DNA]</scope>
    <source>
        <strain evidence="5">SP5</strain>
    </source>
</reference>
<gene>
    <name evidence="4" type="ORF">FRUB_06384</name>
</gene>
<dbReference type="PANTHER" id="PTHR44591">
    <property type="entry name" value="STRESS RESPONSE REGULATOR PROTEIN 1"/>
    <property type="match status" value="1"/>
</dbReference>
<dbReference type="InterPro" id="IPR001789">
    <property type="entry name" value="Sig_transdc_resp-reg_receiver"/>
</dbReference>
<feature type="modified residue" description="4-aspartylphosphate" evidence="2">
    <location>
        <position position="67"/>
    </location>
</feature>
<dbReference type="InterPro" id="IPR050595">
    <property type="entry name" value="Bact_response_regulator"/>
</dbReference>
<dbReference type="GO" id="GO:0000160">
    <property type="term" value="P:phosphorelay signal transduction system"/>
    <property type="evidence" value="ECO:0007669"/>
    <property type="project" value="InterPro"/>
</dbReference>
<dbReference type="CDD" id="cd00156">
    <property type="entry name" value="REC"/>
    <property type="match status" value="1"/>
</dbReference>
<dbReference type="AlphaFoldDB" id="A0A225DNV7"/>
<comment type="caution">
    <text evidence="4">The sequence shown here is derived from an EMBL/GenBank/DDBJ whole genome shotgun (WGS) entry which is preliminary data.</text>
</comment>
<accession>A0A225DNV7</accession>
<evidence type="ECO:0000256" key="1">
    <source>
        <dbReference type="ARBA" id="ARBA00022553"/>
    </source>
</evidence>
<protein>
    <submittedName>
        <fullName evidence="4">Response regulator receiver</fullName>
    </submittedName>
</protein>
<evidence type="ECO:0000256" key="2">
    <source>
        <dbReference type="PROSITE-ProRule" id="PRU00169"/>
    </source>
</evidence>
<dbReference type="InterPro" id="IPR011006">
    <property type="entry name" value="CheY-like_superfamily"/>
</dbReference>
<organism evidence="4 5">
    <name type="scientific">Fimbriiglobus ruber</name>
    <dbReference type="NCBI Taxonomy" id="1908690"/>
    <lineage>
        <taxon>Bacteria</taxon>
        <taxon>Pseudomonadati</taxon>
        <taxon>Planctomycetota</taxon>
        <taxon>Planctomycetia</taxon>
        <taxon>Gemmatales</taxon>
        <taxon>Gemmataceae</taxon>
        <taxon>Fimbriiglobus</taxon>
    </lineage>
</organism>
<evidence type="ECO:0000259" key="3">
    <source>
        <dbReference type="PROSITE" id="PS50110"/>
    </source>
</evidence>
<proteinExistence type="predicted"/>
<dbReference type="Pfam" id="PF00072">
    <property type="entry name" value="Response_reg"/>
    <property type="match status" value="1"/>
</dbReference>
<keyword evidence="1 2" id="KW-0597">Phosphoprotein</keyword>
<sequence length="150" mass="16341">MTAETNTDPASDPGHPFSILVTDDDRGSREALADLLAERGFTTVQAASGEEAIEIVRIEMIHLVFFDMHMPRMTGLEALQQVRIFNALLPAILVTGDATRELIRQAFLAQVYSVIPKPVNKNIVLHTLARALQKVYGEPPPGDPAAPPTT</sequence>
<evidence type="ECO:0000313" key="5">
    <source>
        <dbReference type="Proteomes" id="UP000214646"/>
    </source>
</evidence>
<dbReference type="Gene3D" id="3.40.50.2300">
    <property type="match status" value="1"/>
</dbReference>
<dbReference type="SMART" id="SM00448">
    <property type="entry name" value="REC"/>
    <property type="match status" value="1"/>
</dbReference>
<dbReference type="EMBL" id="NIDE01000013">
    <property type="protein sequence ID" value="OWK38879.1"/>
    <property type="molecule type" value="Genomic_DNA"/>
</dbReference>
<dbReference type="PROSITE" id="PS50110">
    <property type="entry name" value="RESPONSE_REGULATORY"/>
    <property type="match status" value="1"/>
</dbReference>
<dbReference type="Proteomes" id="UP000214646">
    <property type="component" value="Unassembled WGS sequence"/>
</dbReference>
<dbReference type="OrthoDB" id="280492at2"/>
<dbReference type="PANTHER" id="PTHR44591:SF23">
    <property type="entry name" value="CHEY SUBFAMILY"/>
    <property type="match status" value="1"/>
</dbReference>
<evidence type="ECO:0000313" key="4">
    <source>
        <dbReference type="EMBL" id="OWK38879.1"/>
    </source>
</evidence>